<name>A0A1N6GC15_9LACT</name>
<dbReference type="UniPathway" id="UPA00241">
    <property type="reaction ID" value="UER00356"/>
</dbReference>
<evidence type="ECO:0000256" key="3">
    <source>
        <dbReference type="ARBA" id="ARBA00022679"/>
    </source>
</evidence>
<dbReference type="SUPFAM" id="SSF52540">
    <property type="entry name" value="P-loop containing nucleoside triphosphate hydrolases"/>
    <property type="match status" value="1"/>
</dbReference>
<keyword evidence="2 8" id="KW-0963">Cytoplasm</keyword>
<dbReference type="GO" id="GO:0015937">
    <property type="term" value="P:coenzyme A biosynthetic process"/>
    <property type="evidence" value="ECO:0007669"/>
    <property type="project" value="UniProtKB-UniRule"/>
</dbReference>
<dbReference type="InterPro" id="IPR001977">
    <property type="entry name" value="Depp_CoAkinase"/>
</dbReference>
<comment type="pathway">
    <text evidence="8">Cofactor biosynthesis; coenzyme A biosynthesis; CoA from (R)-pantothenate: step 5/5.</text>
</comment>
<dbReference type="AlphaFoldDB" id="A0A1N6GC15"/>
<dbReference type="FunFam" id="3.40.50.300:FF:000991">
    <property type="entry name" value="Dephospho-CoA kinase"/>
    <property type="match status" value="1"/>
</dbReference>
<organism evidence="10 11">
    <name type="scientific">Carnobacterium alterfunditum</name>
    <dbReference type="NCBI Taxonomy" id="28230"/>
    <lineage>
        <taxon>Bacteria</taxon>
        <taxon>Bacillati</taxon>
        <taxon>Bacillota</taxon>
        <taxon>Bacilli</taxon>
        <taxon>Lactobacillales</taxon>
        <taxon>Carnobacteriaceae</taxon>
        <taxon>Carnobacterium</taxon>
    </lineage>
</organism>
<reference evidence="11" key="1">
    <citation type="submission" date="2016-11" db="EMBL/GenBank/DDBJ databases">
        <authorList>
            <person name="Varghese N."/>
            <person name="Submissions S."/>
        </authorList>
    </citation>
    <scope>NUCLEOTIDE SEQUENCE [LARGE SCALE GENOMIC DNA]</scope>
    <source>
        <strain evidence="11">313</strain>
    </source>
</reference>
<gene>
    <name evidence="8" type="primary">coaE</name>
    <name evidence="10" type="ORF">SAMN05878443_1135</name>
</gene>
<keyword evidence="11" id="KW-1185">Reference proteome</keyword>
<comment type="similarity">
    <text evidence="1 8">Belongs to the CoaE family.</text>
</comment>
<evidence type="ECO:0000256" key="7">
    <source>
        <dbReference type="ARBA" id="ARBA00022993"/>
    </source>
</evidence>
<comment type="subcellular location">
    <subcellularLocation>
        <location evidence="8">Cytoplasm</location>
    </subcellularLocation>
</comment>
<evidence type="ECO:0000256" key="9">
    <source>
        <dbReference type="NCBIfam" id="TIGR00152"/>
    </source>
</evidence>
<dbReference type="GO" id="GO:0005524">
    <property type="term" value="F:ATP binding"/>
    <property type="evidence" value="ECO:0007669"/>
    <property type="project" value="UniProtKB-UniRule"/>
</dbReference>
<dbReference type="eggNOG" id="COG0237">
    <property type="taxonomic scope" value="Bacteria"/>
</dbReference>
<evidence type="ECO:0000256" key="6">
    <source>
        <dbReference type="ARBA" id="ARBA00022840"/>
    </source>
</evidence>
<keyword evidence="5 8" id="KW-0418">Kinase</keyword>
<evidence type="ECO:0000256" key="8">
    <source>
        <dbReference type="HAMAP-Rule" id="MF_00376"/>
    </source>
</evidence>
<sequence length="198" mass="22303">MTVILGLTGGISTGKSTVSKIFKEQGYPVVDADVGAREVVKPGTDGLEKIKKEFGNKVILTDGTLDRTALAKIIFDDVEKRELLNKMLSQHIHQWIVTKKNDYLKQDPAIIVLDIPLLFEMGYENEVDQIMVVATSEEIQLNRLMKRDNIEKKEATQRINSQLPISKKVILGDIIIDNSGTIENTKKQVLDWINKNKD</sequence>
<evidence type="ECO:0000256" key="1">
    <source>
        <dbReference type="ARBA" id="ARBA00009018"/>
    </source>
</evidence>
<dbReference type="EMBL" id="FSRN01000001">
    <property type="protein sequence ID" value="SIO05065.1"/>
    <property type="molecule type" value="Genomic_DNA"/>
</dbReference>
<protein>
    <recommendedName>
        <fullName evidence="8 9">Dephospho-CoA kinase</fullName>
        <ecNumber evidence="8 9">2.7.1.24</ecNumber>
    </recommendedName>
    <alternativeName>
        <fullName evidence="8">Dephosphocoenzyme A kinase</fullName>
    </alternativeName>
</protein>
<dbReference type="NCBIfam" id="TIGR00152">
    <property type="entry name" value="dephospho-CoA kinase"/>
    <property type="match status" value="1"/>
</dbReference>
<comment type="function">
    <text evidence="8">Catalyzes the phosphorylation of the 3'-hydroxyl group of dephosphocoenzyme A to form coenzyme A.</text>
</comment>
<evidence type="ECO:0000256" key="4">
    <source>
        <dbReference type="ARBA" id="ARBA00022741"/>
    </source>
</evidence>
<dbReference type="OrthoDB" id="9812943at2"/>
<evidence type="ECO:0000256" key="2">
    <source>
        <dbReference type="ARBA" id="ARBA00022490"/>
    </source>
</evidence>
<dbReference type="PANTHER" id="PTHR10695:SF46">
    <property type="entry name" value="BIFUNCTIONAL COENZYME A SYNTHASE-RELATED"/>
    <property type="match status" value="1"/>
</dbReference>
<comment type="catalytic activity">
    <reaction evidence="8">
        <text>3'-dephospho-CoA + ATP = ADP + CoA + H(+)</text>
        <dbReference type="Rhea" id="RHEA:18245"/>
        <dbReference type="ChEBI" id="CHEBI:15378"/>
        <dbReference type="ChEBI" id="CHEBI:30616"/>
        <dbReference type="ChEBI" id="CHEBI:57287"/>
        <dbReference type="ChEBI" id="CHEBI:57328"/>
        <dbReference type="ChEBI" id="CHEBI:456216"/>
        <dbReference type="EC" id="2.7.1.24"/>
    </reaction>
</comment>
<dbReference type="RefSeq" id="WP_034548048.1">
    <property type="nucleotide sequence ID" value="NZ_FSRN01000001.1"/>
</dbReference>
<dbReference type="PANTHER" id="PTHR10695">
    <property type="entry name" value="DEPHOSPHO-COA KINASE-RELATED"/>
    <property type="match status" value="1"/>
</dbReference>
<evidence type="ECO:0000313" key="11">
    <source>
        <dbReference type="Proteomes" id="UP000184758"/>
    </source>
</evidence>
<keyword evidence="6 8" id="KW-0067">ATP-binding</keyword>
<evidence type="ECO:0000313" key="10">
    <source>
        <dbReference type="EMBL" id="SIO05065.1"/>
    </source>
</evidence>
<dbReference type="PROSITE" id="PS51219">
    <property type="entry name" value="DPCK"/>
    <property type="match status" value="1"/>
</dbReference>
<dbReference type="Gene3D" id="3.40.50.300">
    <property type="entry name" value="P-loop containing nucleotide triphosphate hydrolases"/>
    <property type="match status" value="1"/>
</dbReference>
<dbReference type="STRING" id="28230.SAMN05878443_1135"/>
<dbReference type="Pfam" id="PF01121">
    <property type="entry name" value="CoaE"/>
    <property type="match status" value="1"/>
</dbReference>
<feature type="binding site" evidence="8">
    <location>
        <begin position="12"/>
        <end position="17"/>
    </location>
    <ligand>
        <name>ATP</name>
        <dbReference type="ChEBI" id="CHEBI:30616"/>
    </ligand>
</feature>
<dbReference type="GO" id="GO:0004140">
    <property type="term" value="F:dephospho-CoA kinase activity"/>
    <property type="evidence" value="ECO:0007669"/>
    <property type="project" value="UniProtKB-UniRule"/>
</dbReference>
<evidence type="ECO:0000256" key="5">
    <source>
        <dbReference type="ARBA" id="ARBA00022777"/>
    </source>
</evidence>
<keyword evidence="4 8" id="KW-0547">Nucleotide-binding</keyword>
<dbReference type="GO" id="GO:0005737">
    <property type="term" value="C:cytoplasm"/>
    <property type="evidence" value="ECO:0007669"/>
    <property type="project" value="UniProtKB-SubCell"/>
</dbReference>
<dbReference type="CDD" id="cd02022">
    <property type="entry name" value="DPCK"/>
    <property type="match status" value="1"/>
</dbReference>
<dbReference type="EC" id="2.7.1.24" evidence="8 9"/>
<dbReference type="Proteomes" id="UP000184758">
    <property type="component" value="Unassembled WGS sequence"/>
</dbReference>
<keyword evidence="7 8" id="KW-0173">Coenzyme A biosynthesis</keyword>
<keyword evidence="3 8" id="KW-0808">Transferase</keyword>
<proteinExistence type="inferred from homology"/>
<accession>A0A1N6GC15</accession>
<dbReference type="InterPro" id="IPR027417">
    <property type="entry name" value="P-loop_NTPase"/>
</dbReference>
<dbReference type="HAMAP" id="MF_00376">
    <property type="entry name" value="Dephospho_CoA_kinase"/>
    <property type="match status" value="1"/>
</dbReference>